<dbReference type="CDD" id="cd13544">
    <property type="entry name" value="PBP2_Fbp_like_1"/>
    <property type="match status" value="1"/>
</dbReference>
<keyword evidence="3" id="KW-1185">Reference proteome</keyword>
<evidence type="ECO:0000256" key="1">
    <source>
        <dbReference type="ARBA" id="ARBA00022729"/>
    </source>
</evidence>
<protein>
    <submittedName>
        <fullName evidence="2">Iron(III) transport system substrate-binding protein</fullName>
    </submittedName>
</protein>
<dbReference type="Proteomes" id="UP001244552">
    <property type="component" value="Unassembled WGS sequence"/>
</dbReference>
<gene>
    <name evidence="2" type="ORF">QO018_003928</name>
</gene>
<dbReference type="EMBL" id="JAUSVU010000015">
    <property type="protein sequence ID" value="MDQ0535050.1"/>
    <property type="molecule type" value="Genomic_DNA"/>
</dbReference>
<evidence type="ECO:0000313" key="2">
    <source>
        <dbReference type="EMBL" id="MDQ0535050.1"/>
    </source>
</evidence>
<dbReference type="Gene3D" id="3.40.190.10">
    <property type="entry name" value="Periplasmic binding protein-like II"/>
    <property type="match status" value="2"/>
</dbReference>
<keyword evidence="1" id="KW-0732">Signal</keyword>
<dbReference type="InterPro" id="IPR026045">
    <property type="entry name" value="Ferric-bd"/>
</dbReference>
<name>A0ABU0MNL3_9PROT</name>
<dbReference type="SUPFAM" id="SSF53850">
    <property type="entry name" value="Periplasmic binding protein-like II"/>
    <property type="match status" value="1"/>
</dbReference>
<dbReference type="PANTHER" id="PTHR30006">
    <property type="entry name" value="THIAMINE-BINDING PERIPLASMIC PROTEIN-RELATED"/>
    <property type="match status" value="1"/>
</dbReference>
<dbReference type="PROSITE" id="PS51257">
    <property type="entry name" value="PROKAR_LIPOPROTEIN"/>
    <property type="match status" value="1"/>
</dbReference>
<dbReference type="PANTHER" id="PTHR30006:SF2">
    <property type="entry name" value="ABC TRANSPORTER SUBSTRATE-BINDING PROTEIN"/>
    <property type="match status" value="1"/>
</dbReference>
<sequence>MLQFYGRAWEKARGKAWAAGAILMACTAMTQAGTARAGTLTVYTALEEDEIADYVAAAKADLPDIDLKVLRLSTGDLGARMLAEASNPQHDVIWGWAVTNMLDPRVMALVEPYAAKGSAALPAAYKGADGSWFAATGYMAAFCVNTELLKAKNLPVPTSWKDLANPAYKGELVMPNPVSSGTGYLQIAAILQGQGNETGWQFLKTLDGNVAQYIKSGSKPCKSARSGEYAIGTSLAFAAIKSVEEGFPIKMVIPTDGAGYELEASALMKSSKNKEDAKRFLDWTLSPKAAALYTKYKEIVTIPDTPVSKAAREAGLPADLQTVLYPMDFAKSAKERDAILQTWQGSIGR</sequence>
<organism evidence="2 3">
    <name type="scientific">Azospirillum picis</name>
    <dbReference type="NCBI Taxonomy" id="488438"/>
    <lineage>
        <taxon>Bacteria</taxon>
        <taxon>Pseudomonadati</taxon>
        <taxon>Pseudomonadota</taxon>
        <taxon>Alphaproteobacteria</taxon>
        <taxon>Rhodospirillales</taxon>
        <taxon>Azospirillaceae</taxon>
        <taxon>Azospirillum</taxon>
    </lineage>
</organism>
<dbReference type="PIRSF" id="PIRSF002825">
    <property type="entry name" value="CfbpA"/>
    <property type="match status" value="1"/>
</dbReference>
<dbReference type="Pfam" id="PF13343">
    <property type="entry name" value="SBP_bac_6"/>
    <property type="match status" value="1"/>
</dbReference>
<comment type="caution">
    <text evidence="2">The sequence shown here is derived from an EMBL/GenBank/DDBJ whole genome shotgun (WGS) entry which is preliminary data.</text>
</comment>
<proteinExistence type="predicted"/>
<reference evidence="2 3" key="1">
    <citation type="submission" date="2023-07" db="EMBL/GenBank/DDBJ databases">
        <title>Genomic Encyclopedia of Type Strains, Phase IV (KMG-IV): sequencing the most valuable type-strain genomes for metagenomic binning, comparative biology and taxonomic classification.</title>
        <authorList>
            <person name="Goeker M."/>
        </authorList>
    </citation>
    <scope>NUCLEOTIDE SEQUENCE [LARGE SCALE GENOMIC DNA]</scope>
    <source>
        <strain evidence="2 3">DSM 19922</strain>
    </source>
</reference>
<dbReference type="RefSeq" id="WP_209986531.1">
    <property type="nucleotide sequence ID" value="NZ_JAGINO010000019.1"/>
</dbReference>
<accession>A0ABU0MNL3</accession>
<evidence type="ECO:0000313" key="3">
    <source>
        <dbReference type="Proteomes" id="UP001244552"/>
    </source>
</evidence>